<feature type="transmembrane region" description="Helical" evidence="6">
    <location>
        <begin position="74"/>
        <end position="91"/>
    </location>
</feature>
<dbReference type="Pfam" id="PF02518">
    <property type="entry name" value="HATPase_c"/>
    <property type="match status" value="1"/>
</dbReference>
<dbReference type="CDD" id="cd00082">
    <property type="entry name" value="HisKA"/>
    <property type="match status" value="1"/>
</dbReference>
<keyword evidence="4" id="KW-0808">Transferase</keyword>
<dbReference type="SMART" id="SM00388">
    <property type="entry name" value="HisKA"/>
    <property type="match status" value="1"/>
</dbReference>
<dbReference type="CDD" id="cd00130">
    <property type="entry name" value="PAS"/>
    <property type="match status" value="1"/>
</dbReference>
<dbReference type="FunFam" id="3.30.565.10:FF:000006">
    <property type="entry name" value="Sensor histidine kinase WalK"/>
    <property type="match status" value="1"/>
</dbReference>
<keyword evidence="11" id="KW-1185">Reference proteome</keyword>
<evidence type="ECO:0000256" key="5">
    <source>
        <dbReference type="ARBA" id="ARBA00022777"/>
    </source>
</evidence>
<feature type="transmembrane region" description="Helical" evidence="6">
    <location>
        <begin position="225"/>
        <end position="241"/>
    </location>
</feature>
<keyword evidence="5" id="KW-0418">Kinase</keyword>
<dbReference type="PANTHER" id="PTHR43304">
    <property type="entry name" value="PHYTOCHROME-LIKE PROTEIN CPH1"/>
    <property type="match status" value="1"/>
</dbReference>
<dbReference type="SUPFAM" id="SSF55785">
    <property type="entry name" value="PYP-like sensor domain (PAS domain)"/>
    <property type="match status" value="1"/>
</dbReference>
<dbReference type="InterPro" id="IPR003661">
    <property type="entry name" value="HisK_dim/P_dom"/>
</dbReference>
<feature type="transmembrane region" description="Helical" evidence="6">
    <location>
        <begin position="190"/>
        <end position="213"/>
    </location>
</feature>
<dbReference type="KEGG" id="fat:DVK85_11445"/>
<dbReference type="SMART" id="SM00091">
    <property type="entry name" value="PAS"/>
    <property type="match status" value="1"/>
</dbReference>
<gene>
    <name evidence="10" type="ORF">DVK85_11445</name>
</gene>
<dbReference type="PRINTS" id="PR00344">
    <property type="entry name" value="BCTRLSENSOR"/>
</dbReference>
<feature type="transmembrane region" description="Helical" evidence="6">
    <location>
        <begin position="253"/>
        <end position="274"/>
    </location>
</feature>
<dbReference type="InterPro" id="IPR004358">
    <property type="entry name" value="Sig_transdc_His_kin-like_C"/>
</dbReference>
<sequence length="646" mass="73538">MKLKNKLKIYNYARILSLSVFLLAFLVIIGWILDIPLLKSIMPDYISMKLNTALCFIIMSTSLILETFPKKRTIVILLNVFVATLCILTYSQEVFGYDLGLDQLIIMDLDAISDKSPYPGRMSPITAILFTILSLGLILQRYINKSLIVIQYAFNLVTIMAIIALIGYLYNAPEFYTLSFLTSMAVHTSLGFLLLSIAMSLLHPHLGIMGILTGDKVGNSIARQLFSKICIVIFVFTYLRYLSHKHKLVDTEFGTALLTISFILVSLLIIWEATENINKKDARKRLAEEHFRLVVESAPNALIMSDGSGTIRLVNEQAEKMFGYKRENFIGQKVELIVPNSIKSTHHHNRNGYHKAPSNRYFGAGSELYAKRSDNSEFPVEIGLTPIRTENGTMVLASIIDITKRKKQESIINQQVIELKIKNQEMEQFNYIASHDLQEPLRTLSNYIMLLEEDYPEQINDEIKIHLKTMENAVSRMNLLVRSILDFGRLGRDKKLEYIDSKTIVEDVLCDLSSLINSTGATIIIDTDLPKFNGYEIEFRQLFQNLINNALKFRKKDVPVEINIGCTMVENKYEFYVKDNGIGINTRYNNRVFEIFKRLNKESEFKGDGIGLANCKKIAEMHGGKIWVESTLGIGSTFKFTTSKIK</sequence>
<feature type="transmembrane region" description="Helical" evidence="6">
    <location>
        <begin position="12"/>
        <end position="33"/>
    </location>
</feature>
<dbReference type="Pfam" id="PF00512">
    <property type="entry name" value="HisKA"/>
    <property type="match status" value="1"/>
</dbReference>
<dbReference type="PROSITE" id="PS50113">
    <property type="entry name" value="PAC"/>
    <property type="match status" value="1"/>
</dbReference>
<dbReference type="Gene3D" id="3.30.565.10">
    <property type="entry name" value="Histidine kinase-like ATPase, C-terminal domain"/>
    <property type="match status" value="1"/>
</dbReference>
<dbReference type="InterPro" id="IPR005467">
    <property type="entry name" value="His_kinase_dom"/>
</dbReference>
<dbReference type="InterPro" id="IPR000700">
    <property type="entry name" value="PAS-assoc_C"/>
</dbReference>
<dbReference type="SUPFAM" id="SSF55874">
    <property type="entry name" value="ATPase domain of HSP90 chaperone/DNA topoisomerase II/histidine kinase"/>
    <property type="match status" value="1"/>
</dbReference>
<feature type="transmembrane region" description="Helical" evidence="6">
    <location>
        <begin position="122"/>
        <end position="140"/>
    </location>
</feature>
<proteinExistence type="predicted"/>
<dbReference type="Gene3D" id="1.10.287.130">
    <property type="match status" value="1"/>
</dbReference>
<feature type="domain" description="Histidine kinase" evidence="7">
    <location>
        <begin position="432"/>
        <end position="646"/>
    </location>
</feature>
<dbReference type="EC" id="2.7.13.3" evidence="2"/>
<name>A0A345HE00_9FLAO</name>
<comment type="catalytic activity">
    <reaction evidence="1">
        <text>ATP + protein L-histidine = ADP + protein N-phospho-L-histidine.</text>
        <dbReference type="EC" id="2.7.13.3"/>
    </reaction>
</comment>
<protein>
    <recommendedName>
        <fullName evidence="2">histidine kinase</fullName>
        <ecNumber evidence="2">2.7.13.3</ecNumber>
    </recommendedName>
</protein>
<dbReference type="Gene3D" id="3.30.450.20">
    <property type="entry name" value="PAS domain"/>
    <property type="match status" value="1"/>
</dbReference>
<evidence type="ECO:0000256" key="4">
    <source>
        <dbReference type="ARBA" id="ARBA00022679"/>
    </source>
</evidence>
<dbReference type="OrthoDB" id="9781208at2"/>
<dbReference type="Pfam" id="PF13426">
    <property type="entry name" value="PAS_9"/>
    <property type="match status" value="1"/>
</dbReference>
<reference evidence="10 11" key="1">
    <citation type="submission" date="2018-07" db="EMBL/GenBank/DDBJ databases">
        <title>Complete genome sequence of Flavobacterium arcticum type strain SM1502T.</title>
        <authorList>
            <person name="Li Y."/>
            <person name="Li D.-D."/>
        </authorList>
    </citation>
    <scope>NUCLEOTIDE SEQUENCE [LARGE SCALE GENOMIC DNA]</scope>
    <source>
        <strain evidence="10 11">SM1502</strain>
    </source>
</reference>
<dbReference type="PANTHER" id="PTHR43304:SF1">
    <property type="entry name" value="PAC DOMAIN-CONTAINING PROTEIN"/>
    <property type="match status" value="1"/>
</dbReference>
<feature type="domain" description="PAS" evidence="8">
    <location>
        <begin position="287"/>
        <end position="341"/>
    </location>
</feature>
<keyword evidence="6" id="KW-0472">Membrane</keyword>
<evidence type="ECO:0000256" key="3">
    <source>
        <dbReference type="ARBA" id="ARBA00022553"/>
    </source>
</evidence>
<dbReference type="NCBIfam" id="TIGR00229">
    <property type="entry name" value="sensory_box"/>
    <property type="match status" value="1"/>
</dbReference>
<evidence type="ECO:0000256" key="6">
    <source>
        <dbReference type="SAM" id="Phobius"/>
    </source>
</evidence>
<dbReference type="SMART" id="SM00387">
    <property type="entry name" value="HATPase_c"/>
    <property type="match status" value="1"/>
</dbReference>
<evidence type="ECO:0000313" key="10">
    <source>
        <dbReference type="EMBL" id="AXG74810.1"/>
    </source>
</evidence>
<dbReference type="InterPro" id="IPR000014">
    <property type="entry name" value="PAS"/>
</dbReference>
<dbReference type="Proteomes" id="UP000253951">
    <property type="component" value="Chromosome"/>
</dbReference>
<feature type="transmembrane region" description="Helical" evidence="6">
    <location>
        <begin position="45"/>
        <end position="65"/>
    </location>
</feature>
<dbReference type="InterPro" id="IPR036097">
    <property type="entry name" value="HisK_dim/P_sf"/>
</dbReference>
<dbReference type="EMBL" id="CP031188">
    <property type="protein sequence ID" value="AXG74810.1"/>
    <property type="molecule type" value="Genomic_DNA"/>
</dbReference>
<evidence type="ECO:0000259" key="8">
    <source>
        <dbReference type="PROSITE" id="PS50112"/>
    </source>
</evidence>
<dbReference type="PROSITE" id="PS50109">
    <property type="entry name" value="HIS_KIN"/>
    <property type="match status" value="1"/>
</dbReference>
<evidence type="ECO:0000313" key="11">
    <source>
        <dbReference type="Proteomes" id="UP000253951"/>
    </source>
</evidence>
<dbReference type="InterPro" id="IPR036890">
    <property type="entry name" value="HATPase_C_sf"/>
</dbReference>
<dbReference type="AlphaFoldDB" id="A0A345HE00"/>
<evidence type="ECO:0000256" key="2">
    <source>
        <dbReference type="ARBA" id="ARBA00012438"/>
    </source>
</evidence>
<organism evidence="10 11">
    <name type="scientific">Flavobacterium arcticum</name>
    <dbReference type="NCBI Taxonomy" id="1784713"/>
    <lineage>
        <taxon>Bacteria</taxon>
        <taxon>Pseudomonadati</taxon>
        <taxon>Bacteroidota</taxon>
        <taxon>Flavobacteriia</taxon>
        <taxon>Flavobacteriales</taxon>
        <taxon>Flavobacteriaceae</taxon>
        <taxon>Flavobacterium</taxon>
    </lineage>
</organism>
<keyword evidence="6" id="KW-0812">Transmembrane</keyword>
<dbReference type="SUPFAM" id="SSF47384">
    <property type="entry name" value="Homodimeric domain of signal transducing histidine kinase"/>
    <property type="match status" value="1"/>
</dbReference>
<evidence type="ECO:0000259" key="9">
    <source>
        <dbReference type="PROSITE" id="PS50113"/>
    </source>
</evidence>
<evidence type="ECO:0000256" key="1">
    <source>
        <dbReference type="ARBA" id="ARBA00000085"/>
    </source>
</evidence>
<keyword evidence="6" id="KW-1133">Transmembrane helix</keyword>
<feature type="transmembrane region" description="Helical" evidence="6">
    <location>
        <begin position="152"/>
        <end position="170"/>
    </location>
</feature>
<evidence type="ECO:0000259" key="7">
    <source>
        <dbReference type="PROSITE" id="PS50109"/>
    </source>
</evidence>
<dbReference type="InterPro" id="IPR035965">
    <property type="entry name" value="PAS-like_dom_sf"/>
</dbReference>
<dbReference type="InterPro" id="IPR003594">
    <property type="entry name" value="HATPase_dom"/>
</dbReference>
<dbReference type="GO" id="GO:0000155">
    <property type="term" value="F:phosphorelay sensor kinase activity"/>
    <property type="evidence" value="ECO:0007669"/>
    <property type="project" value="InterPro"/>
</dbReference>
<accession>A0A345HE00</accession>
<dbReference type="InterPro" id="IPR052162">
    <property type="entry name" value="Sensor_kinase/Photoreceptor"/>
</dbReference>
<feature type="domain" description="PAC" evidence="9">
    <location>
        <begin position="364"/>
        <end position="414"/>
    </location>
</feature>
<dbReference type="RefSeq" id="WP_114678568.1">
    <property type="nucleotide sequence ID" value="NZ_CP031188.1"/>
</dbReference>
<keyword evidence="3" id="KW-0597">Phosphoprotein</keyword>
<dbReference type="PROSITE" id="PS50112">
    <property type="entry name" value="PAS"/>
    <property type="match status" value="1"/>
</dbReference>